<feature type="region of interest" description="Disordered" evidence="7">
    <location>
        <begin position="1"/>
        <end position="23"/>
    </location>
</feature>
<evidence type="ECO:0000256" key="5">
    <source>
        <dbReference type="ARBA" id="ARBA00038344"/>
    </source>
</evidence>
<proteinExistence type="inferred from homology"/>
<feature type="region of interest" description="Disordered" evidence="7">
    <location>
        <begin position="222"/>
        <end position="265"/>
    </location>
</feature>
<reference evidence="9" key="1">
    <citation type="journal article" date="2013" name="Nature">
        <title>Draft genome of the wheat A-genome progenitor Triticum urartu.</title>
        <authorList>
            <person name="Ling H.Q."/>
            <person name="Zhao S."/>
            <person name="Liu D."/>
            <person name="Wang J."/>
            <person name="Sun H."/>
            <person name="Zhang C."/>
            <person name="Fan H."/>
            <person name="Li D."/>
            <person name="Dong L."/>
            <person name="Tao Y."/>
            <person name="Gao C."/>
            <person name="Wu H."/>
            <person name="Li Y."/>
            <person name="Cui Y."/>
            <person name="Guo X."/>
            <person name="Zheng S."/>
            <person name="Wang B."/>
            <person name="Yu K."/>
            <person name="Liang Q."/>
            <person name="Yang W."/>
            <person name="Lou X."/>
            <person name="Chen J."/>
            <person name="Feng M."/>
            <person name="Jian J."/>
            <person name="Zhang X."/>
            <person name="Luo G."/>
            <person name="Jiang Y."/>
            <person name="Liu J."/>
            <person name="Wang Z."/>
            <person name="Sha Y."/>
            <person name="Zhang B."/>
            <person name="Wu H."/>
            <person name="Tang D."/>
            <person name="Shen Q."/>
            <person name="Xue P."/>
            <person name="Zou S."/>
            <person name="Wang X."/>
            <person name="Liu X."/>
            <person name="Wang F."/>
            <person name="Yang Y."/>
            <person name="An X."/>
            <person name="Dong Z."/>
            <person name="Zhang K."/>
            <person name="Zhang X."/>
            <person name="Luo M.C."/>
            <person name="Dvorak J."/>
            <person name="Tong Y."/>
            <person name="Wang J."/>
            <person name="Yang H."/>
            <person name="Li Z."/>
            <person name="Wang D."/>
            <person name="Zhang A."/>
            <person name="Wang J."/>
        </authorList>
    </citation>
    <scope>NUCLEOTIDE SEQUENCE</scope>
    <source>
        <strain evidence="9">cv. G1812</strain>
    </source>
</reference>
<dbReference type="PROSITE" id="PS50082">
    <property type="entry name" value="WD_REPEATS_2"/>
    <property type="match status" value="1"/>
</dbReference>
<evidence type="ECO:0000313" key="9">
    <source>
        <dbReference type="Proteomes" id="UP000015106"/>
    </source>
</evidence>
<dbReference type="PANTHER" id="PTHR22852">
    <property type="entry name" value="LETHAL 2 DENTICLELESS PROTEIN RETINOIC ACID-REGULATED NUCLEAR MATRIX-ASSOCIATED PROTEIN"/>
    <property type="match status" value="1"/>
</dbReference>
<dbReference type="PROSITE" id="PS50294">
    <property type="entry name" value="WD_REPEATS_REGION"/>
    <property type="match status" value="1"/>
</dbReference>
<dbReference type="EnsemblPlants" id="TuG1812S0001926800.01.T01">
    <property type="protein sequence ID" value="TuG1812S0001926800.01.T01"/>
    <property type="gene ID" value="TuG1812S0001926800.01"/>
</dbReference>
<dbReference type="GO" id="GO:0030674">
    <property type="term" value="F:protein-macromolecule adaptor activity"/>
    <property type="evidence" value="ECO:0007669"/>
    <property type="project" value="TreeGrafter"/>
</dbReference>
<keyword evidence="9" id="KW-1185">Reference proteome</keyword>
<dbReference type="Gene3D" id="2.130.10.10">
    <property type="entry name" value="YVTN repeat-like/Quinoprotein amine dehydrogenase"/>
    <property type="match status" value="2"/>
</dbReference>
<dbReference type="InterPro" id="IPR015943">
    <property type="entry name" value="WD40/YVTN_repeat-like_dom_sf"/>
</dbReference>
<feature type="compositionally biased region" description="Polar residues" evidence="7">
    <location>
        <begin position="244"/>
        <end position="254"/>
    </location>
</feature>
<protein>
    <recommendedName>
        <fullName evidence="10">Denticleless protein-like protein</fullName>
    </recommendedName>
</protein>
<dbReference type="InterPro" id="IPR051865">
    <property type="entry name" value="WD-repeat_CDT2_adapter"/>
</dbReference>
<dbReference type="InterPro" id="IPR036322">
    <property type="entry name" value="WD40_repeat_dom_sf"/>
</dbReference>
<reference evidence="8" key="2">
    <citation type="submission" date="2022-06" db="UniProtKB">
        <authorList>
            <consortium name="EnsemblPlants"/>
        </authorList>
    </citation>
    <scope>IDENTIFICATION</scope>
</reference>
<evidence type="ECO:0000256" key="6">
    <source>
        <dbReference type="PROSITE-ProRule" id="PRU00221"/>
    </source>
</evidence>
<evidence type="ECO:0000256" key="2">
    <source>
        <dbReference type="ARBA" id="ARBA00022574"/>
    </source>
</evidence>
<feature type="region of interest" description="Disordered" evidence="7">
    <location>
        <begin position="280"/>
        <end position="320"/>
    </location>
</feature>
<evidence type="ECO:0000256" key="7">
    <source>
        <dbReference type="SAM" id="MobiDB-lite"/>
    </source>
</evidence>
<evidence type="ECO:0000313" key="8">
    <source>
        <dbReference type="EnsemblPlants" id="TuG1812S0001926800.01.T01"/>
    </source>
</evidence>
<dbReference type="Gramene" id="TuG1812S0001926800.01.T01">
    <property type="protein sequence ID" value="TuG1812S0001926800.01.T01"/>
    <property type="gene ID" value="TuG1812S0001926800.01"/>
</dbReference>
<dbReference type="InterPro" id="IPR001680">
    <property type="entry name" value="WD40_rpt"/>
</dbReference>
<evidence type="ECO:0000256" key="4">
    <source>
        <dbReference type="ARBA" id="ARBA00022786"/>
    </source>
</evidence>
<keyword evidence="4" id="KW-0833">Ubl conjugation pathway</keyword>
<dbReference type="SMART" id="SM00320">
    <property type="entry name" value="WD40"/>
    <property type="match status" value="4"/>
</dbReference>
<comment type="pathway">
    <text evidence="1">Protein modification; protein ubiquitination.</text>
</comment>
<keyword evidence="2 6" id="KW-0853">WD repeat</keyword>
<feature type="compositionally biased region" description="Basic residues" evidence="7">
    <location>
        <begin position="12"/>
        <end position="22"/>
    </location>
</feature>
<dbReference type="AlphaFoldDB" id="A0A8R7REM6"/>
<dbReference type="PANTHER" id="PTHR22852:SF0">
    <property type="entry name" value="DENTICLELESS PROTEIN HOMOLOG"/>
    <property type="match status" value="1"/>
</dbReference>
<dbReference type="Proteomes" id="UP000015106">
    <property type="component" value="Unassembled WGS sequence"/>
</dbReference>
<evidence type="ECO:0008006" key="10">
    <source>
        <dbReference type="Google" id="ProtNLM"/>
    </source>
</evidence>
<evidence type="ECO:0000256" key="3">
    <source>
        <dbReference type="ARBA" id="ARBA00022737"/>
    </source>
</evidence>
<dbReference type="GO" id="GO:0005634">
    <property type="term" value="C:nucleus"/>
    <property type="evidence" value="ECO:0007669"/>
    <property type="project" value="TreeGrafter"/>
</dbReference>
<dbReference type="PROSITE" id="PS00678">
    <property type="entry name" value="WD_REPEATS_1"/>
    <property type="match status" value="1"/>
</dbReference>
<dbReference type="InterPro" id="IPR019775">
    <property type="entry name" value="WD40_repeat_CS"/>
</dbReference>
<feature type="repeat" description="WD" evidence="6">
    <location>
        <begin position="165"/>
        <end position="207"/>
    </location>
</feature>
<dbReference type="Pfam" id="PF00400">
    <property type="entry name" value="WD40"/>
    <property type="match status" value="4"/>
</dbReference>
<keyword evidence="3" id="KW-0677">Repeat</keyword>
<comment type="similarity">
    <text evidence="5">Belongs to the WD repeat cdt2 family.</text>
</comment>
<dbReference type="GO" id="GO:0043161">
    <property type="term" value="P:proteasome-mediated ubiquitin-dependent protein catabolic process"/>
    <property type="evidence" value="ECO:0007669"/>
    <property type="project" value="TreeGrafter"/>
</dbReference>
<sequence length="320" mass="34503">MSSAVVKEAHSPTRRNRTRARAKGASTSITSVLYLKDDISIATSGAADNVVKFWDTRNLKAPISNKTSQSTAQPSKEGVTHGISCLSQDSYGAYIAASCMDHRIYLYSTLHMDKGPIKTYTGSKIESFFVKSAISPDGTHILGGSSNGNVYLWQVDQPENGPIVLKGHEGEVTSVDWCSLEVGKIVSSSDDSTVRVWNTKKIDCTNISSPTVIRKRVTAPNIDCPRSASHERATSSRDVAACTSAGSELPTGSHSPLRPRVLEFGTPESAKKRAFSVFREEALDTRNSPGAQMSSPSSVLNPPPSLKRKTIRDYFGSSTS</sequence>
<dbReference type="SUPFAM" id="SSF50978">
    <property type="entry name" value="WD40 repeat-like"/>
    <property type="match status" value="1"/>
</dbReference>
<name>A0A8R7REM6_TRIUA</name>
<gene>
    <name evidence="8" type="primary">LOC125529661</name>
</gene>
<accession>A0A8R7REM6</accession>
<evidence type="ECO:0000256" key="1">
    <source>
        <dbReference type="ARBA" id="ARBA00004906"/>
    </source>
</evidence>
<organism evidence="8 9">
    <name type="scientific">Triticum urartu</name>
    <name type="common">Red wild einkorn</name>
    <name type="synonym">Crithodium urartu</name>
    <dbReference type="NCBI Taxonomy" id="4572"/>
    <lineage>
        <taxon>Eukaryota</taxon>
        <taxon>Viridiplantae</taxon>
        <taxon>Streptophyta</taxon>
        <taxon>Embryophyta</taxon>
        <taxon>Tracheophyta</taxon>
        <taxon>Spermatophyta</taxon>
        <taxon>Magnoliopsida</taxon>
        <taxon>Liliopsida</taxon>
        <taxon>Poales</taxon>
        <taxon>Poaceae</taxon>
        <taxon>BOP clade</taxon>
        <taxon>Pooideae</taxon>
        <taxon>Triticodae</taxon>
        <taxon>Triticeae</taxon>
        <taxon>Triticinae</taxon>
        <taxon>Triticum</taxon>
    </lineage>
</organism>